<accession>A0ABT2EI68</accession>
<dbReference type="Proteomes" id="UP001204798">
    <property type="component" value="Unassembled WGS sequence"/>
</dbReference>
<dbReference type="PROSITE" id="PS51257">
    <property type="entry name" value="PROKAR_LIPOPROTEIN"/>
    <property type="match status" value="1"/>
</dbReference>
<evidence type="ECO:0000256" key="2">
    <source>
        <dbReference type="SAM" id="SignalP"/>
    </source>
</evidence>
<feature type="transmembrane region" description="Helical" evidence="1">
    <location>
        <begin position="155"/>
        <end position="174"/>
    </location>
</feature>
<keyword evidence="1" id="KW-0812">Transmembrane</keyword>
<sequence>MKGVNRQGILLIFLFLTSCPLLAQEIRARAEAYPRSCLIGDLIRYRVTVFAPETANVKFPTSSRFGAFEVLQRYPLQKQISELPGIMAFSAEWDIAAYQLGKLTIPPMSVTCEIEGRKTLVRTNSVDIEIIPLAPPDAKEPRPAKAPMPYPLSPLSLMLLLFGVLFTLAAVWLFGKALLWAIQAAWSSWQKATEKPPLPPHLLALQTIDRAEQLYRQGEIERSFVLLSFGLRRYLRDRFQVPALELPTWNLVLLLRNQLTKEQQISLQRTLTLSDLIKFARYSPKEQEAMKLFADARQLVQTTQIAEAQQEKLPA</sequence>
<keyword evidence="2" id="KW-0732">Signal</keyword>
<keyword evidence="4" id="KW-1185">Reference proteome</keyword>
<evidence type="ECO:0000256" key="1">
    <source>
        <dbReference type="SAM" id="Phobius"/>
    </source>
</evidence>
<evidence type="ECO:0008006" key="5">
    <source>
        <dbReference type="Google" id="ProtNLM"/>
    </source>
</evidence>
<comment type="caution">
    <text evidence="3">The sequence shown here is derived from an EMBL/GenBank/DDBJ whole genome shotgun (WGS) entry which is preliminary data.</text>
</comment>
<reference evidence="3 4" key="1">
    <citation type="submission" date="2022-08" db="EMBL/GenBank/DDBJ databases">
        <title>Bacterial and archaeal communities from various locations to study Microbial Dark Matter (Phase II).</title>
        <authorList>
            <person name="Stepanauskas R."/>
        </authorList>
    </citation>
    <scope>NUCLEOTIDE SEQUENCE [LARGE SCALE GENOMIC DNA]</scope>
    <source>
        <strain evidence="3 4">PD1</strain>
    </source>
</reference>
<gene>
    <name evidence="3" type="ORF">M2350_000039</name>
</gene>
<evidence type="ECO:0000313" key="4">
    <source>
        <dbReference type="Proteomes" id="UP001204798"/>
    </source>
</evidence>
<name>A0ABT2EI68_9BACT</name>
<dbReference type="RefSeq" id="WP_259091888.1">
    <property type="nucleotide sequence ID" value="NZ_CP130454.1"/>
</dbReference>
<feature type="chain" id="PRO_5045287838" description="Protein BatD" evidence="2">
    <location>
        <begin position="24"/>
        <end position="315"/>
    </location>
</feature>
<protein>
    <recommendedName>
        <fullName evidence="5">Protein BatD</fullName>
    </recommendedName>
</protein>
<organism evidence="3 4">
    <name type="scientific">Candidatus Fervidibacter sacchari</name>
    <dbReference type="NCBI Taxonomy" id="1448929"/>
    <lineage>
        <taxon>Bacteria</taxon>
        <taxon>Candidatus Fervidibacterota</taxon>
        <taxon>Candidatus Fervidibacter</taxon>
    </lineage>
</organism>
<keyword evidence="1" id="KW-1133">Transmembrane helix</keyword>
<feature type="signal peptide" evidence="2">
    <location>
        <begin position="1"/>
        <end position="23"/>
    </location>
</feature>
<keyword evidence="1" id="KW-0472">Membrane</keyword>
<dbReference type="EMBL" id="JANUCP010000001">
    <property type="protein sequence ID" value="MCS3917642.1"/>
    <property type="molecule type" value="Genomic_DNA"/>
</dbReference>
<proteinExistence type="predicted"/>
<evidence type="ECO:0000313" key="3">
    <source>
        <dbReference type="EMBL" id="MCS3917642.1"/>
    </source>
</evidence>